<keyword evidence="2" id="KW-0678">Repressor</keyword>
<evidence type="ECO:0000256" key="12">
    <source>
        <dbReference type="ARBA" id="ARBA00038089"/>
    </source>
</evidence>
<accession>A0AAD6IXM5</accession>
<feature type="region of interest" description="Disordered" evidence="15">
    <location>
        <begin position="216"/>
        <end position="346"/>
    </location>
</feature>
<feature type="compositionally biased region" description="Low complexity" evidence="15">
    <location>
        <begin position="13"/>
        <end position="26"/>
    </location>
</feature>
<evidence type="ECO:0000313" key="18">
    <source>
        <dbReference type="Proteomes" id="UP001221413"/>
    </source>
</evidence>
<keyword evidence="10" id="KW-0804">Transcription</keyword>
<feature type="compositionally biased region" description="Low complexity" evidence="15">
    <location>
        <begin position="222"/>
        <end position="232"/>
    </location>
</feature>
<dbReference type="InterPro" id="IPR013087">
    <property type="entry name" value="Znf_C2H2_type"/>
</dbReference>
<evidence type="ECO:0000256" key="4">
    <source>
        <dbReference type="ARBA" id="ARBA00022737"/>
    </source>
</evidence>
<feature type="compositionally biased region" description="Basic and acidic residues" evidence="15">
    <location>
        <begin position="936"/>
        <end position="947"/>
    </location>
</feature>
<evidence type="ECO:0000256" key="2">
    <source>
        <dbReference type="ARBA" id="ARBA00022491"/>
    </source>
</evidence>
<comment type="caution">
    <text evidence="17">The sequence shown here is derived from an EMBL/GenBank/DDBJ whole genome shotgun (WGS) entry which is preliminary data.</text>
</comment>
<keyword evidence="4" id="KW-0677">Repeat</keyword>
<proteinExistence type="inferred from homology"/>
<keyword evidence="5 14" id="KW-0863">Zinc-finger</keyword>
<evidence type="ECO:0000256" key="13">
    <source>
        <dbReference type="ARBA" id="ARBA00039490"/>
    </source>
</evidence>
<evidence type="ECO:0000256" key="7">
    <source>
        <dbReference type="ARBA" id="ARBA00023015"/>
    </source>
</evidence>
<evidence type="ECO:0000256" key="3">
    <source>
        <dbReference type="ARBA" id="ARBA00022723"/>
    </source>
</evidence>
<feature type="compositionally biased region" description="Polar residues" evidence="15">
    <location>
        <begin position="258"/>
        <end position="270"/>
    </location>
</feature>
<feature type="compositionally biased region" description="Acidic residues" evidence="15">
    <location>
        <begin position="924"/>
        <end position="935"/>
    </location>
</feature>
<dbReference type="InterPro" id="IPR036236">
    <property type="entry name" value="Znf_C2H2_sf"/>
</dbReference>
<feature type="region of interest" description="Disordered" evidence="15">
    <location>
        <begin position="444"/>
        <end position="478"/>
    </location>
</feature>
<feature type="compositionally biased region" description="Low complexity" evidence="15">
    <location>
        <begin position="877"/>
        <end position="892"/>
    </location>
</feature>
<sequence length="966" mass="101373">MKRISAFQPGWAPRPSASRPGLAAAGRRPREQLRTAGRSSLAVSKQMDAPFPAPPPVPSAQDGWNRDRCRNRLRMTAGGGTGDRWKPSSPPANRITTTRVVVVSWATERAKADSVCEVSRERVFSHPILVSPGPSSAALDRFSWLAVPAGAGWLVLAGPAGVCVRAERPREAPIPRPRGLSRLNASPARPRSLPAGFSGGPECFLALLSVGADAPRPPLPSSSPAGSWAWDPLPGPKTLGLARNTTRPATQKPAAYPRSTSSQAVQTDANSPAVATTTSSSTSAPTSTAPSAPTTTSSGVQTSAGTQTSSTAANTATAATTTASSSTSTAQPLAGSSSSSANTAGSNDSQHGSLICQWGTCREIFDIPDELYSHLCDVHVGRKSTNNLCLQCHWGTCRTTTVKRDHITSHIRVHVPLKPHKCEICSKSFKRPQDLKKHIKTHADDSVLLRSPEPDLTRRGGPGAHRSSLQHPPPPPHYAAAVSQNPYVQTSLPAAAPAYGLNGYYPQQTPHHHHHHTAYSAAGFYPGANTTATATHPHDALHGLPRKRAAAAFDAEMSQFVDDVKRQKYGPGYTPEVAHRLANLHSLASSVAIESAAAAAAVSQPHLDYHQTPLAAISAVSASAAGAGGHHSSHFHYQLPTPGPMVHTMHKKADLLEADNFLTQLSSSLYETNPAAAAASGLSQPGVHYTATGVTHYNRTPSLPPPSPHTTASGSSSGHPTPSVHQNSPTPVLTPPTSYTSHSPASTHMSSLSTGVSYPNLPAHHHVTAAGAASVTTADVLPSVTASTLAASFDADQRRRYSVGVLQKAALPASSPLDPDAMDIDSGPEEQLRREPPLPKSAEVDDEPEGEGGGGGGSARSSIDVSMIDPSLEDHNPSSSLSSPSSAAPIKPAKAEDIFPRADAFGLIKRLREEIQAALQALNEELEEGEMESEQQPERRESAERQDSPVSYPKLPMPALSVEAPA</sequence>
<dbReference type="PANTHER" id="PTHR47257:SF1">
    <property type="entry name" value="PH-RESPONSE TRANSCRIPTION FACTOR PACC_RIM101"/>
    <property type="match status" value="1"/>
</dbReference>
<keyword evidence="9" id="KW-0010">Activator</keyword>
<dbReference type="PANTHER" id="PTHR47257">
    <property type="entry name" value="PH-RESPONSE TRANSCRIPTION FACTOR PACC/RIM101"/>
    <property type="match status" value="1"/>
</dbReference>
<evidence type="ECO:0000256" key="15">
    <source>
        <dbReference type="SAM" id="MobiDB-lite"/>
    </source>
</evidence>
<dbReference type="SMART" id="SM00355">
    <property type="entry name" value="ZnF_C2H2"/>
    <property type="match status" value="3"/>
</dbReference>
<evidence type="ECO:0000256" key="10">
    <source>
        <dbReference type="ARBA" id="ARBA00023163"/>
    </source>
</evidence>
<dbReference type="EMBL" id="JAQGDS010000006">
    <property type="protein sequence ID" value="KAJ6259440.1"/>
    <property type="molecule type" value="Genomic_DNA"/>
</dbReference>
<dbReference type="GO" id="GO:0003677">
    <property type="term" value="F:DNA binding"/>
    <property type="evidence" value="ECO:0007669"/>
    <property type="project" value="UniProtKB-KW"/>
</dbReference>
<dbReference type="Pfam" id="PF00096">
    <property type="entry name" value="zf-C2H2"/>
    <property type="match status" value="1"/>
</dbReference>
<protein>
    <recommendedName>
        <fullName evidence="13">pH-response transcription factor pacC/RIM101</fullName>
    </recommendedName>
</protein>
<dbReference type="SUPFAM" id="SSF57667">
    <property type="entry name" value="beta-beta-alpha zinc fingers"/>
    <property type="match status" value="2"/>
</dbReference>
<evidence type="ECO:0000259" key="16">
    <source>
        <dbReference type="PROSITE" id="PS50157"/>
    </source>
</evidence>
<feature type="compositionally biased region" description="Basic and acidic residues" evidence="15">
    <location>
        <begin position="444"/>
        <end position="458"/>
    </location>
</feature>
<dbReference type="PROSITE" id="PS00028">
    <property type="entry name" value="ZINC_FINGER_C2H2_1"/>
    <property type="match status" value="2"/>
</dbReference>
<feature type="compositionally biased region" description="Low complexity" evidence="15">
    <location>
        <begin position="271"/>
        <end position="346"/>
    </location>
</feature>
<feature type="domain" description="C2H2-type" evidence="16">
    <location>
        <begin position="420"/>
        <end position="447"/>
    </location>
</feature>
<evidence type="ECO:0000256" key="11">
    <source>
        <dbReference type="ARBA" id="ARBA00023242"/>
    </source>
</evidence>
<dbReference type="AlphaFoldDB" id="A0AAD6IXM5"/>
<keyword evidence="3" id="KW-0479">Metal-binding</keyword>
<dbReference type="GO" id="GO:0005634">
    <property type="term" value="C:nucleus"/>
    <property type="evidence" value="ECO:0007669"/>
    <property type="project" value="UniProtKB-SubCell"/>
</dbReference>
<feature type="region of interest" description="Disordered" evidence="15">
    <location>
        <begin position="922"/>
        <end position="966"/>
    </location>
</feature>
<evidence type="ECO:0000256" key="5">
    <source>
        <dbReference type="ARBA" id="ARBA00022771"/>
    </source>
</evidence>
<evidence type="ECO:0000256" key="14">
    <source>
        <dbReference type="PROSITE-ProRule" id="PRU00042"/>
    </source>
</evidence>
<evidence type="ECO:0000256" key="8">
    <source>
        <dbReference type="ARBA" id="ARBA00023125"/>
    </source>
</evidence>
<gene>
    <name evidence="17" type="ORF">Dda_5077</name>
</gene>
<comment type="subcellular location">
    <subcellularLocation>
        <location evidence="1">Nucleus</location>
    </subcellularLocation>
</comment>
<evidence type="ECO:0000313" key="17">
    <source>
        <dbReference type="EMBL" id="KAJ6259440.1"/>
    </source>
</evidence>
<dbReference type="Gene3D" id="3.30.160.60">
    <property type="entry name" value="Classic Zinc Finger"/>
    <property type="match status" value="2"/>
</dbReference>
<feature type="domain" description="C2H2-type" evidence="16">
    <location>
        <begin position="390"/>
        <end position="419"/>
    </location>
</feature>
<comment type="similarity">
    <text evidence="12">Belongs to the pacC/RIM101 family.</text>
</comment>
<organism evidence="17 18">
    <name type="scientific">Drechslerella dactyloides</name>
    <name type="common">Nematode-trapping fungus</name>
    <name type="synonym">Arthrobotrys dactyloides</name>
    <dbReference type="NCBI Taxonomy" id="74499"/>
    <lineage>
        <taxon>Eukaryota</taxon>
        <taxon>Fungi</taxon>
        <taxon>Dikarya</taxon>
        <taxon>Ascomycota</taxon>
        <taxon>Pezizomycotina</taxon>
        <taxon>Orbiliomycetes</taxon>
        <taxon>Orbiliales</taxon>
        <taxon>Orbiliaceae</taxon>
        <taxon>Drechslerella</taxon>
    </lineage>
</organism>
<keyword evidence="18" id="KW-1185">Reference proteome</keyword>
<keyword evidence="8" id="KW-0238">DNA-binding</keyword>
<evidence type="ECO:0000256" key="6">
    <source>
        <dbReference type="ARBA" id="ARBA00022833"/>
    </source>
</evidence>
<keyword evidence="6" id="KW-0862">Zinc</keyword>
<dbReference type="InterPro" id="IPR050806">
    <property type="entry name" value="pacC/RIM101"/>
</dbReference>
<reference evidence="17" key="1">
    <citation type="submission" date="2023-01" db="EMBL/GenBank/DDBJ databases">
        <title>The chitinases involved in constricting ring structure development in the nematode-trapping fungus Drechslerella dactyloides.</title>
        <authorList>
            <person name="Wang R."/>
            <person name="Zhang L."/>
            <person name="Tang P."/>
            <person name="Li S."/>
            <person name="Liang L."/>
        </authorList>
    </citation>
    <scope>NUCLEOTIDE SEQUENCE</scope>
    <source>
        <strain evidence="17">YMF1.00031</strain>
    </source>
</reference>
<feature type="region of interest" description="Disordered" evidence="15">
    <location>
        <begin position="812"/>
        <end position="898"/>
    </location>
</feature>
<dbReference type="GO" id="GO:0045944">
    <property type="term" value="P:positive regulation of transcription by RNA polymerase II"/>
    <property type="evidence" value="ECO:0007669"/>
    <property type="project" value="TreeGrafter"/>
</dbReference>
<dbReference type="FunFam" id="3.30.160.60:FF:000993">
    <property type="entry name" value="pH-response transcription factor pacC/RIM101"/>
    <property type="match status" value="1"/>
</dbReference>
<dbReference type="GO" id="GO:0008270">
    <property type="term" value="F:zinc ion binding"/>
    <property type="evidence" value="ECO:0007669"/>
    <property type="project" value="UniProtKB-KW"/>
</dbReference>
<feature type="region of interest" description="Disordered" evidence="15">
    <location>
        <begin position="172"/>
        <end position="194"/>
    </location>
</feature>
<keyword evidence="7" id="KW-0805">Transcription regulation</keyword>
<feature type="compositionally biased region" description="Polar residues" evidence="15">
    <location>
        <begin position="714"/>
        <end position="752"/>
    </location>
</feature>
<dbReference type="Proteomes" id="UP001221413">
    <property type="component" value="Unassembled WGS sequence"/>
</dbReference>
<keyword evidence="11" id="KW-0539">Nucleus</keyword>
<feature type="region of interest" description="Disordered" evidence="15">
    <location>
        <begin position="694"/>
        <end position="752"/>
    </location>
</feature>
<evidence type="ECO:0000256" key="1">
    <source>
        <dbReference type="ARBA" id="ARBA00004123"/>
    </source>
</evidence>
<name>A0AAD6IXM5_DREDA</name>
<evidence type="ECO:0000256" key="9">
    <source>
        <dbReference type="ARBA" id="ARBA00023159"/>
    </source>
</evidence>
<feature type="region of interest" description="Disordered" evidence="15">
    <location>
        <begin position="1"/>
        <end position="67"/>
    </location>
</feature>
<feature type="domain" description="C2H2-type" evidence="16">
    <location>
        <begin position="354"/>
        <end position="384"/>
    </location>
</feature>
<dbReference type="PROSITE" id="PS50157">
    <property type="entry name" value="ZINC_FINGER_C2H2_2"/>
    <property type="match status" value="3"/>
</dbReference>